<dbReference type="SUPFAM" id="SSF56219">
    <property type="entry name" value="DNase I-like"/>
    <property type="match status" value="1"/>
</dbReference>
<dbReference type="InterPro" id="IPR045849">
    <property type="entry name" value="IP5P_plant"/>
</dbReference>
<dbReference type="PANTHER" id="PTHR45666">
    <property type="entry name" value="TYPE IV INOSITOL POLYPHOSPHATE 5-PHOSPHATASE 9"/>
    <property type="match status" value="1"/>
</dbReference>
<feature type="non-terminal residue" evidence="5">
    <location>
        <position position="1"/>
    </location>
</feature>
<reference evidence="5 6" key="1">
    <citation type="journal article" date="2019" name="Genome Biol. Evol.">
        <title>The Rhododendron genome and chromosomal organization provide insight into shared whole-genome duplications across the heath family (Ericaceae).</title>
        <authorList>
            <person name="Soza V.L."/>
            <person name="Lindsley D."/>
            <person name="Waalkes A."/>
            <person name="Ramage E."/>
            <person name="Patwardhan R.P."/>
            <person name="Burton J.N."/>
            <person name="Adey A."/>
            <person name="Kumar A."/>
            <person name="Qiu R."/>
            <person name="Shendure J."/>
            <person name="Hall B."/>
        </authorList>
    </citation>
    <scope>NUCLEOTIDE SEQUENCE [LARGE SCALE GENOMIC DNA]</scope>
    <source>
        <strain evidence="5">RSF 1966-606</strain>
    </source>
</reference>
<dbReference type="Pfam" id="PF22669">
    <property type="entry name" value="Exo_endo_phos2"/>
    <property type="match status" value="3"/>
</dbReference>
<keyword evidence="2" id="KW-0378">Hydrolase</keyword>
<evidence type="ECO:0000313" key="5">
    <source>
        <dbReference type="EMBL" id="KAE9446589.1"/>
    </source>
</evidence>
<dbReference type="OrthoDB" id="62798at2759"/>
<keyword evidence="6" id="KW-1185">Reference proteome</keyword>
<name>A0A6A4KUW2_9ERIC</name>
<dbReference type="GO" id="GO:0034485">
    <property type="term" value="F:phosphatidylinositol-3,4,5-trisphosphate 5-phosphatase activity"/>
    <property type="evidence" value="ECO:0007669"/>
    <property type="project" value="TreeGrafter"/>
</dbReference>
<comment type="similarity">
    <text evidence="1">Belongs to the inositol polyphosphate 5-phosphatase family.</text>
</comment>
<evidence type="ECO:0000259" key="4">
    <source>
        <dbReference type="SMART" id="SM00128"/>
    </source>
</evidence>
<feature type="region of interest" description="Disordered" evidence="3">
    <location>
        <begin position="31"/>
        <end position="75"/>
    </location>
</feature>
<feature type="compositionally biased region" description="Polar residues" evidence="3">
    <location>
        <begin position="51"/>
        <end position="61"/>
    </location>
</feature>
<dbReference type="EMBL" id="QEFC01003743">
    <property type="protein sequence ID" value="KAE9446589.1"/>
    <property type="molecule type" value="Genomic_DNA"/>
</dbReference>
<comment type="caution">
    <text evidence="5">The sequence shown here is derived from an EMBL/GenBank/DDBJ whole genome shotgun (WGS) entry which is preliminary data.</text>
</comment>
<proteinExistence type="inferred from homology"/>
<dbReference type="AlphaFoldDB" id="A0A6A4KUW2"/>
<sequence length="603" mass="68835">MKQQSTRHTQQSQLFWPKVVMRKWLNISAKESDYSADTDTDDSDPEGQADEPSTSNPQSQFCEWGRGPRFRKGQKGDEVDNDFAVCVGTWNVGGKLPTDDLDIDSWLGIGEPADMYVIGLQEIIPLNAGNIFGPEDYRPVQKWENIIRETLNRMRPSKPKFKCYSEPPSPTRFKPSEDAPDVDELMLESDSDGEEEIHPLNEEFDGFNEVRDESSAGEITFVNSEASVSSDDASLGIPVHQDLERQFSSPKRLDRLNCLGTEDCTENEEVTVSQTRKFVRLDRLNCLRTEDCTENEEVTVSQTRKFVKTLSGTERIGLSWPEPPLDLLGKHVLNRPNSFKSVKSFKSSKSFGAYHSFKLPRPGENSLQSEAALVEELDLESNMDRKRRPPYVRIVSKQMVGVFLTIWVRRSLRRHIQNLKVSTVGVGVMGYIGNKCKDIFALVTGIHLGRIIWLGDLNYRINLSYEKTRELISRKDWSKLVESDQLSRELRKGRAFDGWCEGSLNFPPTYKYELNSEKYCGEDPKVGRRTPGWCDRILSLGKGMRLLSYGRTELRLSDHRPVTASYVVEVEVFSPRKLQRALTFTDAEIENQEGLEDVAYRER</sequence>
<dbReference type="GO" id="GO:0004445">
    <property type="term" value="F:inositol-polyphosphate 5-phosphatase activity"/>
    <property type="evidence" value="ECO:0007669"/>
    <property type="project" value="InterPro"/>
</dbReference>
<evidence type="ECO:0000256" key="3">
    <source>
        <dbReference type="SAM" id="MobiDB-lite"/>
    </source>
</evidence>
<gene>
    <name evidence="5" type="ORF">C3L33_21513</name>
</gene>
<dbReference type="Proteomes" id="UP000428333">
    <property type="component" value="Linkage Group LG13"/>
</dbReference>
<dbReference type="InterPro" id="IPR036691">
    <property type="entry name" value="Endo/exonu/phosph_ase_sf"/>
</dbReference>
<dbReference type="GO" id="GO:0046856">
    <property type="term" value="P:phosphatidylinositol dephosphorylation"/>
    <property type="evidence" value="ECO:0007669"/>
    <property type="project" value="InterPro"/>
</dbReference>
<feature type="domain" description="Inositol polyphosphate-related phosphatase" evidence="4">
    <location>
        <begin position="301"/>
        <end position="574"/>
    </location>
</feature>
<dbReference type="PANTHER" id="PTHR45666:SF5">
    <property type="entry name" value="TYPE IV INOSITOL POLYPHOSPHATE 5-PHOSPHATASE 3"/>
    <property type="match status" value="1"/>
</dbReference>
<protein>
    <recommendedName>
        <fullName evidence="4">Inositol polyphosphate-related phosphatase domain-containing protein</fullName>
    </recommendedName>
</protein>
<dbReference type="SMART" id="SM00128">
    <property type="entry name" value="IPPc"/>
    <property type="match status" value="1"/>
</dbReference>
<feature type="region of interest" description="Disordered" evidence="3">
    <location>
        <begin position="158"/>
        <end position="180"/>
    </location>
</feature>
<organism evidence="5 6">
    <name type="scientific">Rhododendron williamsianum</name>
    <dbReference type="NCBI Taxonomy" id="262921"/>
    <lineage>
        <taxon>Eukaryota</taxon>
        <taxon>Viridiplantae</taxon>
        <taxon>Streptophyta</taxon>
        <taxon>Embryophyta</taxon>
        <taxon>Tracheophyta</taxon>
        <taxon>Spermatophyta</taxon>
        <taxon>Magnoliopsida</taxon>
        <taxon>eudicotyledons</taxon>
        <taxon>Gunneridae</taxon>
        <taxon>Pentapetalae</taxon>
        <taxon>asterids</taxon>
        <taxon>Ericales</taxon>
        <taxon>Ericaceae</taxon>
        <taxon>Ericoideae</taxon>
        <taxon>Rhodoreae</taxon>
        <taxon>Rhododendron</taxon>
    </lineage>
</organism>
<dbReference type="Gene3D" id="3.60.10.10">
    <property type="entry name" value="Endonuclease/exonuclease/phosphatase"/>
    <property type="match status" value="3"/>
</dbReference>
<dbReference type="GO" id="GO:0004439">
    <property type="term" value="F:phosphatidylinositol-4,5-bisphosphate 5-phosphatase activity"/>
    <property type="evidence" value="ECO:0007669"/>
    <property type="project" value="TreeGrafter"/>
</dbReference>
<accession>A0A6A4KUW2</accession>
<dbReference type="InterPro" id="IPR000300">
    <property type="entry name" value="IPPc"/>
</dbReference>
<evidence type="ECO:0000313" key="6">
    <source>
        <dbReference type="Proteomes" id="UP000428333"/>
    </source>
</evidence>
<evidence type="ECO:0000256" key="1">
    <source>
        <dbReference type="ARBA" id="ARBA00010768"/>
    </source>
</evidence>
<evidence type="ECO:0000256" key="2">
    <source>
        <dbReference type="ARBA" id="ARBA00022801"/>
    </source>
</evidence>
<feature type="compositionally biased region" description="Acidic residues" evidence="3">
    <location>
        <begin position="34"/>
        <end position="49"/>
    </location>
</feature>